<protein>
    <submittedName>
        <fullName evidence="1">Uncharacterized protein</fullName>
    </submittedName>
</protein>
<organism evidence="1 2">
    <name type="scientific">Neobacillus bataviensis LMG 21833</name>
    <dbReference type="NCBI Taxonomy" id="1117379"/>
    <lineage>
        <taxon>Bacteria</taxon>
        <taxon>Bacillati</taxon>
        <taxon>Bacillota</taxon>
        <taxon>Bacilli</taxon>
        <taxon>Bacillales</taxon>
        <taxon>Bacillaceae</taxon>
        <taxon>Neobacillus</taxon>
    </lineage>
</organism>
<dbReference type="AlphaFoldDB" id="K6C7B3"/>
<dbReference type="Proteomes" id="UP000006316">
    <property type="component" value="Unassembled WGS sequence"/>
</dbReference>
<dbReference type="EMBL" id="AJLS01000097">
    <property type="protein sequence ID" value="EKN66995.1"/>
    <property type="molecule type" value="Genomic_DNA"/>
</dbReference>
<name>K6C7B3_9BACI</name>
<accession>K6C7B3</accession>
<evidence type="ECO:0000313" key="2">
    <source>
        <dbReference type="Proteomes" id="UP000006316"/>
    </source>
</evidence>
<sequence length="149" mass="17871">MPKHENFWYQYLMMIDNEGFTMSVPEWLDDGLVEEFNNLVEKYSRFDLFQPEDGKNLARFVTIRHKLKICKDILLSNPSYLNKSSFMKQKRDFECQMKLLEKRLNLNTNNIKAIDKAIIESKSELERFSKRILSRCFTAIKEKKNFKDV</sequence>
<comment type="caution">
    <text evidence="1">The sequence shown here is derived from an EMBL/GenBank/DDBJ whole genome shotgun (WGS) entry which is preliminary data.</text>
</comment>
<proteinExistence type="predicted"/>
<keyword evidence="2" id="KW-1185">Reference proteome</keyword>
<dbReference type="RefSeq" id="WP_007085787.1">
    <property type="nucleotide sequence ID" value="NZ_AJLS01000097.1"/>
</dbReference>
<reference evidence="1 2" key="1">
    <citation type="journal article" date="2012" name="Front. Microbiol.">
        <title>Redundancy and modularity in membrane-associated dissimilatory nitrate reduction in Bacillus.</title>
        <authorList>
            <person name="Heylen K."/>
            <person name="Keltjens J."/>
        </authorList>
    </citation>
    <scope>NUCLEOTIDE SEQUENCE [LARGE SCALE GENOMIC DNA]</scope>
    <source>
        <strain evidence="2">LMG 21833T</strain>
    </source>
</reference>
<gene>
    <name evidence="1" type="ORF">BABA_13942</name>
</gene>
<evidence type="ECO:0000313" key="1">
    <source>
        <dbReference type="EMBL" id="EKN66995.1"/>
    </source>
</evidence>